<dbReference type="AlphaFoldDB" id="A0A7W8H9V6"/>
<organism evidence="1 2">
    <name type="scientific">Catenibacillus scindens</name>
    <dbReference type="NCBI Taxonomy" id="673271"/>
    <lineage>
        <taxon>Bacteria</taxon>
        <taxon>Bacillati</taxon>
        <taxon>Bacillota</taxon>
        <taxon>Clostridia</taxon>
        <taxon>Lachnospirales</taxon>
        <taxon>Lachnospiraceae</taxon>
        <taxon>Catenibacillus</taxon>
    </lineage>
</organism>
<dbReference type="RefSeq" id="WP_183773240.1">
    <property type="nucleotide sequence ID" value="NZ_JACHFW010000005.1"/>
</dbReference>
<dbReference type="NCBIfam" id="TIGR00266">
    <property type="entry name" value="TIGR00266 family protein"/>
    <property type="match status" value="1"/>
</dbReference>
<evidence type="ECO:0000313" key="2">
    <source>
        <dbReference type="Proteomes" id="UP000543642"/>
    </source>
</evidence>
<name>A0A7W8H9V6_9FIRM</name>
<accession>A0A7W8H9V6</accession>
<evidence type="ECO:0000313" key="1">
    <source>
        <dbReference type="EMBL" id="MBB5264569.1"/>
    </source>
</evidence>
<dbReference type="InterPro" id="IPR036983">
    <property type="entry name" value="AIM24_sf"/>
</dbReference>
<dbReference type="PANTHER" id="PTHR43657:SF1">
    <property type="entry name" value="ALTERED INHERITANCE OF MITOCHONDRIA PROTEIN 24, MITOCHONDRIAL"/>
    <property type="match status" value="1"/>
</dbReference>
<keyword evidence="2" id="KW-1185">Reference proteome</keyword>
<dbReference type="Proteomes" id="UP000543642">
    <property type="component" value="Unassembled WGS sequence"/>
</dbReference>
<dbReference type="PANTHER" id="PTHR43657">
    <property type="entry name" value="TRYPTOPHAN RNA-BINDING ATTENUATOR PROTEIN-LIKE PROTEIN"/>
    <property type="match status" value="1"/>
</dbReference>
<dbReference type="InterPro" id="IPR016031">
    <property type="entry name" value="Trp_RNA-bd_attenuator-like_dom"/>
</dbReference>
<reference evidence="1 2" key="1">
    <citation type="submission" date="2020-08" db="EMBL/GenBank/DDBJ databases">
        <title>Genomic Encyclopedia of Type Strains, Phase IV (KMG-IV): sequencing the most valuable type-strain genomes for metagenomic binning, comparative biology and taxonomic classification.</title>
        <authorList>
            <person name="Goeker M."/>
        </authorList>
    </citation>
    <scope>NUCLEOTIDE SEQUENCE [LARGE SCALE GENOMIC DNA]</scope>
    <source>
        <strain evidence="1 2">DSM 106146</strain>
    </source>
</reference>
<protein>
    <submittedName>
        <fullName evidence="1">Uncharacterized protein (TIGR00266 family)</fullName>
    </submittedName>
</protein>
<gene>
    <name evidence="1" type="ORF">HNP82_001696</name>
</gene>
<dbReference type="EMBL" id="JACHFW010000005">
    <property type="protein sequence ID" value="MBB5264569.1"/>
    <property type="molecule type" value="Genomic_DNA"/>
</dbReference>
<dbReference type="Pfam" id="PF01987">
    <property type="entry name" value="AIM24"/>
    <property type="match status" value="1"/>
</dbReference>
<proteinExistence type="predicted"/>
<dbReference type="InterPro" id="IPR002838">
    <property type="entry name" value="AIM24"/>
</dbReference>
<sequence>MRYEIKGGAFPVVICYLESGEQMITEKGSMVWQSPNITMDTTGGGIGRMFSRAFSGESMFQNVFTAQGGPGMIAFGSSFPGKIIPLSIGPGKEMVLQKKAFLASEAGIDLDIYFSKKLGAGFFGGEGFIMQKLSGQGMAFVEIDGELIEYELASGQQIIVDTGNVAGFETGVSIDIRQVAGLKNKMLGGEGFFNTVLTGPGKIWLQTMPISGVADAIKPFLPTSGN</sequence>
<dbReference type="SUPFAM" id="SSF51219">
    <property type="entry name" value="TRAP-like"/>
    <property type="match status" value="1"/>
</dbReference>
<dbReference type="Gene3D" id="3.60.160.10">
    <property type="entry name" value="Mitochondrial biogenesis AIM24"/>
    <property type="match status" value="1"/>
</dbReference>
<comment type="caution">
    <text evidence="1">The sequence shown here is derived from an EMBL/GenBank/DDBJ whole genome shotgun (WGS) entry which is preliminary data.</text>
</comment>